<keyword evidence="5" id="KW-0274">FAD</keyword>
<keyword evidence="8" id="KW-0411">Iron-sulfur</keyword>
<dbReference type="PROSITE" id="PS51296">
    <property type="entry name" value="RIESKE"/>
    <property type="match status" value="1"/>
</dbReference>
<reference evidence="11" key="1">
    <citation type="submission" date="2016-10" db="EMBL/GenBank/DDBJ databases">
        <authorList>
            <person name="Varghese N."/>
            <person name="Submissions S."/>
        </authorList>
    </citation>
    <scope>NUCLEOTIDE SEQUENCE [LARGE SCALE GENOMIC DNA]</scope>
    <source>
        <strain evidence="11">ES.061</strain>
    </source>
</reference>
<dbReference type="InterPro" id="IPR017941">
    <property type="entry name" value="Rieske_2Fe-2S"/>
</dbReference>
<dbReference type="InterPro" id="IPR036188">
    <property type="entry name" value="FAD/NAD-bd_sf"/>
</dbReference>
<evidence type="ECO:0000256" key="6">
    <source>
        <dbReference type="ARBA" id="ARBA00023002"/>
    </source>
</evidence>
<evidence type="ECO:0000256" key="3">
    <source>
        <dbReference type="ARBA" id="ARBA00022714"/>
    </source>
</evidence>
<dbReference type="InterPro" id="IPR028202">
    <property type="entry name" value="Reductase_C"/>
</dbReference>
<dbReference type="PRINTS" id="PR00411">
    <property type="entry name" value="PNDRDTASEI"/>
</dbReference>
<keyword evidence="6" id="KW-0560">Oxidoreductase</keyword>
<feature type="domain" description="Rieske" evidence="9">
    <location>
        <begin position="14"/>
        <end position="109"/>
    </location>
</feature>
<dbReference type="GO" id="GO:0046872">
    <property type="term" value="F:metal ion binding"/>
    <property type="evidence" value="ECO:0007669"/>
    <property type="project" value="UniProtKB-KW"/>
</dbReference>
<keyword evidence="11" id="KW-1185">Reference proteome</keyword>
<evidence type="ECO:0000259" key="9">
    <source>
        <dbReference type="PROSITE" id="PS51296"/>
    </source>
</evidence>
<dbReference type="CDD" id="cd03478">
    <property type="entry name" value="Rieske_AIFL_N"/>
    <property type="match status" value="1"/>
</dbReference>
<accession>A0A1H4KH49</accession>
<comment type="cofactor">
    <cofactor evidence="1">
        <name>FAD</name>
        <dbReference type="ChEBI" id="CHEBI:57692"/>
    </cofactor>
</comment>
<evidence type="ECO:0000313" key="11">
    <source>
        <dbReference type="Proteomes" id="UP000199064"/>
    </source>
</evidence>
<dbReference type="PRINTS" id="PR00368">
    <property type="entry name" value="FADPNR"/>
</dbReference>
<organism evidence="10 11">
    <name type="scientific">Nitratireductor aquibiodomus</name>
    <dbReference type="NCBI Taxonomy" id="204799"/>
    <lineage>
        <taxon>Bacteria</taxon>
        <taxon>Pseudomonadati</taxon>
        <taxon>Pseudomonadota</taxon>
        <taxon>Alphaproteobacteria</taxon>
        <taxon>Hyphomicrobiales</taxon>
        <taxon>Phyllobacteriaceae</taxon>
        <taxon>Nitratireductor</taxon>
    </lineage>
</organism>
<dbReference type="SUPFAM" id="SSF50022">
    <property type="entry name" value="ISP domain"/>
    <property type="match status" value="1"/>
</dbReference>
<evidence type="ECO:0000256" key="7">
    <source>
        <dbReference type="ARBA" id="ARBA00023004"/>
    </source>
</evidence>
<dbReference type="InterPro" id="IPR050446">
    <property type="entry name" value="FAD-oxidoreductase/Apoptosis"/>
</dbReference>
<dbReference type="EMBL" id="FNSL01000001">
    <property type="protein sequence ID" value="SEB57242.1"/>
    <property type="molecule type" value="Genomic_DNA"/>
</dbReference>
<evidence type="ECO:0000256" key="5">
    <source>
        <dbReference type="ARBA" id="ARBA00022827"/>
    </source>
</evidence>
<dbReference type="PANTHER" id="PTHR43557">
    <property type="entry name" value="APOPTOSIS-INDUCING FACTOR 1"/>
    <property type="match status" value="1"/>
</dbReference>
<dbReference type="Proteomes" id="UP000199064">
    <property type="component" value="Unassembled WGS sequence"/>
</dbReference>
<dbReference type="Gene3D" id="3.30.390.30">
    <property type="match status" value="1"/>
</dbReference>
<evidence type="ECO:0000256" key="2">
    <source>
        <dbReference type="ARBA" id="ARBA00022630"/>
    </source>
</evidence>
<dbReference type="GO" id="GO:0016651">
    <property type="term" value="F:oxidoreductase activity, acting on NAD(P)H"/>
    <property type="evidence" value="ECO:0007669"/>
    <property type="project" value="TreeGrafter"/>
</dbReference>
<dbReference type="InterPro" id="IPR023753">
    <property type="entry name" value="FAD/NAD-binding_dom"/>
</dbReference>
<evidence type="ECO:0000256" key="4">
    <source>
        <dbReference type="ARBA" id="ARBA00022723"/>
    </source>
</evidence>
<dbReference type="Pfam" id="PF14759">
    <property type="entry name" value="Reductase_C"/>
    <property type="match status" value="1"/>
</dbReference>
<keyword evidence="2" id="KW-0285">Flavoprotein</keyword>
<dbReference type="Pfam" id="PF00355">
    <property type="entry name" value="Rieske"/>
    <property type="match status" value="1"/>
</dbReference>
<dbReference type="GO" id="GO:0051537">
    <property type="term" value="F:2 iron, 2 sulfur cluster binding"/>
    <property type="evidence" value="ECO:0007669"/>
    <property type="project" value="UniProtKB-KW"/>
</dbReference>
<evidence type="ECO:0000313" key="10">
    <source>
        <dbReference type="EMBL" id="SEB57242.1"/>
    </source>
</evidence>
<dbReference type="RefSeq" id="WP_090328845.1">
    <property type="nucleotide sequence ID" value="NZ_FNSL01000001.1"/>
</dbReference>
<gene>
    <name evidence="10" type="ORF">SAMN05216452_2210</name>
</gene>
<evidence type="ECO:0000256" key="8">
    <source>
        <dbReference type="ARBA" id="ARBA00023014"/>
    </source>
</evidence>
<dbReference type="InterPro" id="IPR036922">
    <property type="entry name" value="Rieske_2Fe-2S_sf"/>
</dbReference>
<dbReference type="Gene3D" id="2.102.10.10">
    <property type="entry name" value="Rieske [2Fe-2S] iron-sulphur domain"/>
    <property type="match status" value="1"/>
</dbReference>
<dbReference type="GO" id="GO:0005737">
    <property type="term" value="C:cytoplasm"/>
    <property type="evidence" value="ECO:0007669"/>
    <property type="project" value="TreeGrafter"/>
</dbReference>
<dbReference type="Pfam" id="PF07992">
    <property type="entry name" value="Pyr_redox_2"/>
    <property type="match status" value="1"/>
</dbReference>
<keyword evidence="4" id="KW-0479">Metal-binding</keyword>
<dbReference type="SUPFAM" id="SSF51905">
    <property type="entry name" value="FAD/NAD(P)-binding domain"/>
    <property type="match status" value="1"/>
</dbReference>
<evidence type="ECO:0000256" key="1">
    <source>
        <dbReference type="ARBA" id="ARBA00001974"/>
    </source>
</evidence>
<protein>
    <submittedName>
        <fullName evidence="10">Reductase C-terminal</fullName>
    </submittedName>
</protein>
<keyword evidence="3" id="KW-0001">2Fe-2S</keyword>
<name>A0A1H4KH49_9HYPH</name>
<sequence length="506" mass="54533">MGNTQDVDRGRDLTEGVTLADFNDRQMLRGYVGKASVLLARVGEEVLAVDASCTHYGGPLDEGLITGETVRCPLHHACFSLRTGEALAAPAFDPLSCWKVERDGQRIFVREKAAPPPRVIANTDEPRAIVIIGAGAAGFACAEMLRRRGYDGALTLLGADEDAPYDRPNLSKDYLAGDAPPEWMPLRPDEFYQKNDIDLQLGETVSFIDVPAHRVVLEGGRVLEFDRLLIATGAEPVRPPIPGADLSHVFTLRSFADGRALADAAERAKTAVVLGSGFIGLETAAALRQRGLTVHVVTQDARPLEKVLGPALGDFIAGLHEDHGVTFRMRTSIKAISANAVTLSSDDTIDADLVVIGAGVRPRTALAEKAGLSVDDGILVDERLQTSAPGIYAAGDVARWPGPQNRETMRIEHWVVAERQGQVAAANMLGDDRLFDDTPFFWSAHYDISIRYVGHAEDWDVAAVDGDIAACDASVSYRRGGRTLAVATLGRDVEALVRRRTLPTSE</sequence>
<proteinExistence type="predicted"/>
<keyword evidence="7" id="KW-0408">Iron</keyword>
<dbReference type="Gene3D" id="3.50.50.60">
    <property type="entry name" value="FAD/NAD(P)-binding domain"/>
    <property type="match status" value="2"/>
</dbReference>
<dbReference type="InterPro" id="IPR016156">
    <property type="entry name" value="FAD/NAD-linked_Rdtase_dimer_sf"/>
</dbReference>
<dbReference type="SUPFAM" id="SSF55424">
    <property type="entry name" value="FAD/NAD-linked reductases, dimerisation (C-terminal) domain"/>
    <property type="match status" value="1"/>
</dbReference>
<dbReference type="AlphaFoldDB" id="A0A1H4KH49"/>
<dbReference type="PANTHER" id="PTHR43557:SF2">
    <property type="entry name" value="RIESKE DOMAIN-CONTAINING PROTEIN-RELATED"/>
    <property type="match status" value="1"/>
</dbReference>